<reference evidence="1" key="1">
    <citation type="journal article" date="2009" name="PLoS Genet.">
        <title>Sequencing, mapping, and analysis of 27,455 maize full-length cDNAs.</title>
        <authorList>
            <person name="Soderlund C."/>
            <person name="Descour A."/>
            <person name="Kudrna D."/>
            <person name="Bomhoff M."/>
            <person name="Boyd L."/>
            <person name="Currie J."/>
            <person name="Angelova A."/>
            <person name="Collura K."/>
            <person name="Wissotski M."/>
            <person name="Ashley E."/>
            <person name="Morrow D."/>
            <person name="Fernandes J."/>
            <person name="Walbot V."/>
            <person name="Yu Y."/>
        </authorList>
    </citation>
    <scope>NUCLEOTIDE SEQUENCE</scope>
    <source>
        <strain evidence="1">B73</strain>
    </source>
</reference>
<sequence>MFTIPSTSTATTCNLKKKYSCNIAAPKYRLFLGPRGHQEQEMAIPACPPQPHLLSRKHC</sequence>
<dbReference type="EMBL" id="BT054706">
    <property type="protein sequence ID" value="ACL53313.1"/>
    <property type="molecule type" value="mRNA"/>
</dbReference>
<proteinExistence type="evidence at transcript level"/>
<organism evidence="1">
    <name type="scientific">Zea mays</name>
    <name type="common">Maize</name>
    <dbReference type="NCBI Taxonomy" id="4577"/>
    <lineage>
        <taxon>Eukaryota</taxon>
        <taxon>Viridiplantae</taxon>
        <taxon>Streptophyta</taxon>
        <taxon>Embryophyta</taxon>
        <taxon>Tracheophyta</taxon>
        <taxon>Spermatophyta</taxon>
        <taxon>Magnoliopsida</taxon>
        <taxon>Liliopsida</taxon>
        <taxon>Poales</taxon>
        <taxon>Poaceae</taxon>
        <taxon>PACMAD clade</taxon>
        <taxon>Panicoideae</taxon>
        <taxon>Andropogonodae</taxon>
        <taxon>Andropogoneae</taxon>
        <taxon>Tripsacinae</taxon>
        <taxon>Zea</taxon>
    </lineage>
</organism>
<accession>B7ZZG4</accession>
<name>B7ZZG4_MAIZE</name>
<dbReference type="AlphaFoldDB" id="B7ZZG4"/>
<reference evidence="1" key="2">
    <citation type="submission" date="2012-06" db="EMBL/GenBank/DDBJ databases">
        <authorList>
            <person name="Yu Y."/>
            <person name="Currie J."/>
            <person name="Lomeli R."/>
            <person name="Angelova A."/>
            <person name="Collura K."/>
            <person name="Wissotski M."/>
            <person name="Campos D."/>
            <person name="Kudrna D."/>
            <person name="Golser W."/>
            <person name="Ashely E."/>
            <person name="Descour A."/>
            <person name="Fernandes J."/>
            <person name="Soderlund C."/>
            <person name="Walbot V."/>
        </authorList>
    </citation>
    <scope>NUCLEOTIDE SEQUENCE</scope>
    <source>
        <strain evidence="1">B73</strain>
    </source>
</reference>
<evidence type="ECO:0000313" key="1">
    <source>
        <dbReference type="EMBL" id="ACL53313.1"/>
    </source>
</evidence>
<protein>
    <submittedName>
        <fullName evidence="1">Uncharacterized protein</fullName>
    </submittedName>
</protein>